<reference evidence="2 3" key="1">
    <citation type="journal article" date="2016" name="Nat. Commun.">
        <title>Thousands of microbial genomes shed light on interconnected biogeochemical processes in an aquifer system.</title>
        <authorList>
            <person name="Anantharaman K."/>
            <person name="Brown C.T."/>
            <person name="Hug L.A."/>
            <person name="Sharon I."/>
            <person name="Castelle C.J."/>
            <person name="Probst A.J."/>
            <person name="Thomas B.C."/>
            <person name="Singh A."/>
            <person name="Wilkins M.J."/>
            <person name="Karaoz U."/>
            <person name="Brodie E.L."/>
            <person name="Williams K.H."/>
            <person name="Hubbard S.S."/>
            <person name="Banfield J.F."/>
        </authorList>
    </citation>
    <scope>NUCLEOTIDE SEQUENCE [LARGE SCALE GENOMIC DNA]</scope>
</reference>
<dbReference type="Pfam" id="PF12705">
    <property type="entry name" value="PDDEXK_1"/>
    <property type="match status" value="1"/>
</dbReference>
<dbReference type="InterPro" id="IPR011604">
    <property type="entry name" value="PDDEXK-like_dom_sf"/>
</dbReference>
<comment type="caution">
    <text evidence="2">The sequence shown here is derived from an EMBL/GenBank/DDBJ whole genome shotgun (WGS) entry which is preliminary data.</text>
</comment>
<name>A0A1F7GE34_9BACT</name>
<feature type="domain" description="PD-(D/E)XK endonuclease-like" evidence="1">
    <location>
        <begin position="14"/>
        <end position="252"/>
    </location>
</feature>
<dbReference type="InterPro" id="IPR038726">
    <property type="entry name" value="PDDEXK_AddAB-type"/>
</dbReference>
<accession>A0A1F7GE34</accession>
<proteinExistence type="predicted"/>
<evidence type="ECO:0000259" key="1">
    <source>
        <dbReference type="Pfam" id="PF12705"/>
    </source>
</evidence>
<evidence type="ECO:0000313" key="3">
    <source>
        <dbReference type="Proteomes" id="UP000178372"/>
    </source>
</evidence>
<gene>
    <name evidence="2" type="ORF">A2690_02230</name>
</gene>
<protein>
    <recommendedName>
        <fullName evidence="1">PD-(D/E)XK endonuclease-like domain-containing protein</fullName>
    </recommendedName>
</protein>
<sequence length="291" mass="33671">MKDQAKDTYDALWVSHTSLSDFVTCPRSYYIKNVYKDPKRGRKIKLMSPPLALGSAVHEVLETISSLPKETRFNESLIDQLETVWEKIKHEKGGFANENLEEQYKKRAKKMLENVTVHKGPLAGPAVKIKMDLPHFWLSEKDNIILCGKLDWLEYLPDTDSVHIIDFKTGVNEEATDSLQLPIYFLIAQNCQLRPVTRVSYWYLDRNNKPQEQPLPNSQECVNEVYKIAKDIKLARSLNRFKCHYGECRNCKSLEKILKGQAQYVGVDEFNRDVYILPELTQDDTDTSIIL</sequence>
<dbReference type="Gene3D" id="3.90.320.10">
    <property type="match status" value="1"/>
</dbReference>
<evidence type="ECO:0000313" key="2">
    <source>
        <dbReference type="EMBL" id="OGK17241.1"/>
    </source>
</evidence>
<organism evidence="2 3">
    <name type="scientific">Candidatus Roizmanbacteria bacterium RIFCSPHIGHO2_01_FULL_39_12b</name>
    <dbReference type="NCBI Taxonomy" id="1802030"/>
    <lineage>
        <taxon>Bacteria</taxon>
        <taxon>Candidatus Roizmaniibacteriota</taxon>
    </lineage>
</organism>
<dbReference type="AlphaFoldDB" id="A0A1F7GE34"/>
<dbReference type="Proteomes" id="UP000178372">
    <property type="component" value="Unassembled WGS sequence"/>
</dbReference>
<dbReference type="EMBL" id="MFZF01000002">
    <property type="protein sequence ID" value="OGK17241.1"/>
    <property type="molecule type" value="Genomic_DNA"/>
</dbReference>